<dbReference type="HOGENOM" id="CLU_524936_0_0_1"/>
<evidence type="ECO:0000313" key="3">
    <source>
        <dbReference type="Proteomes" id="UP000019462"/>
    </source>
</evidence>
<feature type="compositionally biased region" description="Low complexity" evidence="1">
    <location>
        <begin position="339"/>
        <end position="350"/>
    </location>
</feature>
<organism evidence="2 3">
    <name type="scientific">Moesziomyces aphidis</name>
    <name type="common">Pseudozyma aphidis</name>
    <dbReference type="NCBI Taxonomy" id="84754"/>
    <lineage>
        <taxon>Eukaryota</taxon>
        <taxon>Fungi</taxon>
        <taxon>Dikarya</taxon>
        <taxon>Basidiomycota</taxon>
        <taxon>Ustilaginomycotina</taxon>
        <taxon>Ustilaginomycetes</taxon>
        <taxon>Ustilaginales</taxon>
        <taxon>Ustilaginaceae</taxon>
        <taxon>Moesziomyces</taxon>
    </lineage>
</organism>
<proteinExistence type="predicted"/>
<dbReference type="InterPro" id="IPR046347">
    <property type="entry name" value="bZIP_sf"/>
</dbReference>
<evidence type="ECO:0000313" key="2">
    <source>
        <dbReference type="EMBL" id="ETS63730.1"/>
    </source>
</evidence>
<dbReference type="CDD" id="cd14688">
    <property type="entry name" value="bZIP_YAP"/>
    <property type="match status" value="1"/>
</dbReference>
<protein>
    <recommendedName>
        <fullName evidence="4">BZIP domain-containing protein</fullName>
    </recommendedName>
</protein>
<feature type="compositionally biased region" description="Low complexity" evidence="1">
    <location>
        <begin position="76"/>
        <end position="101"/>
    </location>
</feature>
<name>W3VQL0_MOEAP</name>
<comment type="caution">
    <text evidence="2">The sequence shown here is derived from an EMBL/GenBank/DDBJ whole genome shotgun (WGS) entry which is preliminary data.</text>
</comment>
<accession>W3VQL0</accession>
<evidence type="ECO:0000256" key="1">
    <source>
        <dbReference type="SAM" id="MobiDB-lite"/>
    </source>
</evidence>
<dbReference type="OrthoDB" id="2552152at2759"/>
<keyword evidence="3" id="KW-1185">Reference proteome</keyword>
<dbReference type="Gene3D" id="1.20.5.170">
    <property type="match status" value="1"/>
</dbReference>
<feature type="region of interest" description="Disordered" evidence="1">
    <location>
        <begin position="195"/>
        <end position="397"/>
    </location>
</feature>
<feature type="region of interest" description="Disordered" evidence="1">
    <location>
        <begin position="53"/>
        <end position="101"/>
    </location>
</feature>
<dbReference type="GO" id="GO:0003700">
    <property type="term" value="F:DNA-binding transcription factor activity"/>
    <property type="evidence" value="ECO:0007669"/>
    <property type="project" value="InterPro"/>
</dbReference>
<dbReference type="Proteomes" id="UP000019462">
    <property type="component" value="Unassembled WGS sequence"/>
</dbReference>
<evidence type="ECO:0008006" key="4">
    <source>
        <dbReference type="Google" id="ProtNLM"/>
    </source>
</evidence>
<sequence>MGRGRRPNLALEPTRALQTQRAFRQRKAEHLASLEATVKELTDENARLRQLLQRDAVSPGHSRSPRLTTNPIPAHPAAVASGSRSSSSSTSASTPTSLPTATCESCAPILHANRQLAVAATHVDAHMAQLQHAVKSLRSVLVHHNIPVPAHLLEPPNDEAYRHSKRMRYEPGAHQDHASPAASGVHMTASYFAPGESWHDPAQRRSVPASHASPAWHTPSPGSILAAPTPPSAGYSPRHSGAFSPPATEARTRRTARQSSTGRLPPASPRYTQLPPLAPFVEREERSRAEALHAGARNPPSGSSPAYVGSPFRNAAPLHSPRVRSVASPRPPEPHLSEPPKAAPASEPNPCGSAGKPGCCSKLDAPPARPEPKDWLPAPLGISFDMRTTPTNDAKPNDQDCCFGLVKCDDQGRILI</sequence>
<gene>
    <name evidence="2" type="ORF">PaG_02040</name>
</gene>
<dbReference type="EMBL" id="AWNI01000008">
    <property type="protein sequence ID" value="ETS63730.1"/>
    <property type="molecule type" value="Genomic_DNA"/>
</dbReference>
<dbReference type="AlphaFoldDB" id="W3VQL0"/>
<dbReference type="SUPFAM" id="SSF57959">
    <property type="entry name" value="Leucine zipper domain"/>
    <property type="match status" value="1"/>
</dbReference>
<reference evidence="2 3" key="1">
    <citation type="journal article" date="2014" name="Genome Announc.">
        <title>Genome sequence of the basidiomycetous fungus Pseudozyma aphidis DSM70725, an efficient producer of biosurfactant mannosylerythritol lipids.</title>
        <authorList>
            <person name="Lorenz S."/>
            <person name="Guenther M."/>
            <person name="Grumaz C."/>
            <person name="Rupp S."/>
            <person name="Zibek S."/>
            <person name="Sohn K."/>
        </authorList>
    </citation>
    <scope>NUCLEOTIDE SEQUENCE [LARGE SCALE GENOMIC DNA]</scope>
    <source>
        <strain evidence="3">ATCC 32657 / CBS 517.83 / DSM 70725 / JCM 10318 / NBRC 10182 / NRRL Y-7954 / St-0401</strain>
    </source>
</reference>
<feature type="compositionally biased region" description="Basic and acidic residues" evidence="1">
    <location>
        <begin position="281"/>
        <end position="291"/>
    </location>
</feature>